<proteinExistence type="predicted"/>
<accession>A0A929X0M0</accession>
<sequence length="205" mass="22178">MQSAFVSYPVHFRAHQIQTAMTLDIFIIAILLWAGFNGWKKGLLKELISMGGFLLGLLIAATCYSALGEYLTVNGSQVNMLTSIVAFLILWIIVPIALGFVATMLTKTLKGMQLGTPNSILGLLVSVLKYGLLLSCLLSAMNALGLLSQEKIAGSHLYKPTTSIVSFIFEHGITQSEDKQGQTADTTWVDMQPAADAAKQSSKKH</sequence>
<dbReference type="InterPro" id="IPR003825">
    <property type="entry name" value="Colicin-V_CvpA"/>
</dbReference>
<comment type="caution">
    <text evidence="6">The sequence shown here is derived from an EMBL/GenBank/DDBJ whole genome shotgun (WGS) entry which is preliminary data.</text>
</comment>
<feature type="transmembrane region" description="Helical" evidence="5">
    <location>
        <begin position="120"/>
        <end position="147"/>
    </location>
</feature>
<evidence type="ECO:0000256" key="2">
    <source>
        <dbReference type="ARBA" id="ARBA00022692"/>
    </source>
</evidence>
<evidence type="ECO:0000256" key="3">
    <source>
        <dbReference type="ARBA" id="ARBA00022989"/>
    </source>
</evidence>
<dbReference type="EMBL" id="JABZGR010000044">
    <property type="protein sequence ID" value="MBF0971153.1"/>
    <property type="molecule type" value="Genomic_DNA"/>
</dbReference>
<evidence type="ECO:0000256" key="1">
    <source>
        <dbReference type="ARBA" id="ARBA00004141"/>
    </source>
</evidence>
<name>A0A929X0M0_9BACT</name>
<evidence type="ECO:0000256" key="4">
    <source>
        <dbReference type="ARBA" id="ARBA00023136"/>
    </source>
</evidence>
<dbReference type="PANTHER" id="PTHR37306:SF1">
    <property type="entry name" value="COLICIN V PRODUCTION PROTEIN"/>
    <property type="match status" value="1"/>
</dbReference>
<dbReference type="GO" id="GO:0009403">
    <property type="term" value="P:toxin biosynthetic process"/>
    <property type="evidence" value="ECO:0007669"/>
    <property type="project" value="InterPro"/>
</dbReference>
<keyword evidence="3 5" id="KW-1133">Transmembrane helix</keyword>
<comment type="subcellular location">
    <subcellularLocation>
        <location evidence="1">Membrane</location>
        <topology evidence="1">Multi-pass membrane protein</topology>
    </subcellularLocation>
</comment>
<dbReference type="Proteomes" id="UP000704068">
    <property type="component" value="Unassembled WGS sequence"/>
</dbReference>
<evidence type="ECO:0000313" key="7">
    <source>
        <dbReference type="Proteomes" id="UP000704068"/>
    </source>
</evidence>
<evidence type="ECO:0000256" key="5">
    <source>
        <dbReference type="SAM" id="Phobius"/>
    </source>
</evidence>
<dbReference type="Pfam" id="PF02674">
    <property type="entry name" value="Colicin_V"/>
    <property type="match status" value="1"/>
</dbReference>
<keyword evidence="2 5" id="KW-0812">Transmembrane</keyword>
<feature type="transmembrane region" description="Helical" evidence="5">
    <location>
        <begin position="20"/>
        <end position="36"/>
    </location>
</feature>
<gene>
    <name evidence="6" type="ORF">HXK21_09005</name>
</gene>
<dbReference type="GO" id="GO:0016020">
    <property type="term" value="C:membrane"/>
    <property type="evidence" value="ECO:0007669"/>
    <property type="project" value="UniProtKB-SubCell"/>
</dbReference>
<feature type="transmembrane region" description="Helical" evidence="5">
    <location>
        <begin position="48"/>
        <end position="67"/>
    </location>
</feature>
<organism evidence="6 7">
    <name type="scientific">Alloprevotella tannerae</name>
    <dbReference type="NCBI Taxonomy" id="76122"/>
    <lineage>
        <taxon>Bacteria</taxon>
        <taxon>Pseudomonadati</taxon>
        <taxon>Bacteroidota</taxon>
        <taxon>Bacteroidia</taxon>
        <taxon>Bacteroidales</taxon>
        <taxon>Prevotellaceae</taxon>
        <taxon>Alloprevotella</taxon>
    </lineage>
</organism>
<protein>
    <submittedName>
        <fullName evidence="6">CvpA family protein</fullName>
    </submittedName>
</protein>
<evidence type="ECO:0000313" key="6">
    <source>
        <dbReference type="EMBL" id="MBF0971153.1"/>
    </source>
</evidence>
<reference evidence="6" key="1">
    <citation type="submission" date="2020-04" db="EMBL/GenBank/DDBJ databases">
        <title>Deep metagenomics examines the oral microbiome during advanced dental caries in children, revealing novel taxa and co-occurrences with host molecules.</title>
        <authorList>
            <person name="Baker J.L."/>
            <person name="Morton J.T."/>
            <person name="Dinis M."/>
            <person name="Alvarez R."/>
            <person name="Tran N.C."/>
            <person name="Knight R."/>
            <person name="Edlund A."/>
        </authorList>
    </citation>
    <scope>NUCLEOTIDE SEQUENCE</scope>
    <source>
        <strain evidence="6">JCVI_34_bin.1</strain>
    </source>
</reference>
<feature type="transmembrane region" description="Helical" evidence="5">
    <location>
        <begin position="79"/>
        <end position="100"/>
    </location>
</feature>
<dbReference type="AlphaFoldDB" id="A0A929X0M0"/>
<dbReference type="PANTHER" id="PTHR37306">
    <property type="entry name" value="COLICIN V PRODUCTION PROTEIN"/>
    <property type="match status" value="1"/>
</dbReference>
<keyword evidence="4 5" id="KW-0472">Membrane</keyword>